<feature type="binding site" evidence="6">
    <location>
        <position position="184"/>
    </location>
    <ligand>
        <name>Ca(2+)</name>
        <dbReference type="ChEBI" id="CHEBI:29108"/>
    </ligand>
</feature>
<keyword evidence="2 6" id="KW-0479">Metal-binding</keyword>
<dbReference type="InterPro" id="IPR009283">
    <property type="entry name" value="Apyrase"/>
</dbReference>
<dbReference type="SUPFAM" id="SSF101887">
    <property type="entry name" value="Apyrase"/>
    <property type="match status" value="1"/>
</dbReference>
<dbReference type="PANTHER" id="PTHR13023">
    <property type="entry name" value="APYRASE"/>
    <property type="match status" value="1"/>
</dbReference>
<dbReference type="GO" id="GO:0045134">
    <property type="term" value="F:UDP phosphatase activity"/>
    <property type="evidence" value="ECO:0007669"/>
    <property type="project" value="TreeGrafter"/>
</dbReference>
<evidence type="ECO:0000256" key="6">
    <source>
        <dbReference type="PIRSR" id="PIRSR609283-1"/>
    </source>
</evidence>
<keyword evidence="3" id="KW-0378">Hydrolase</keyword>
<feature type="binding site" evidence="6">
    <location>
        <position position="327"/>
    </location>
    <ligand>
        <name>Ca(2+)</name>
        <dbReference type="ChEBI" id="CHEBI:29108"/>
    </ligand>
</feature>
<feature type="binding site" evidence="6">
    <location>
        <position position="259"/>
    </location>
    <ligand>
        <name>Ca(2+)</name>
        <dbReference type="ChEBI" id="CHEBI:29108"/>
    </ligand>
</feature>
<proteinExistence type="inferred from homology"/>
<evidence type="ECO:0000256" key="5">
    <source>
        <dbReference type="ARBA" id="ARBA00025738"/>
    </source>
</evidence>
<protein>
    <submittedName>
        <fullName evidence="8">Apyrase</fullName>
    </submittedName>
</protein>
<dbReference type="Gene3D" id="2.120.10.100">
    <property type="entry name" value="Apyrase"/>
    <property type="match status" value="1"/>
</dbReference>
<dbReference type="GO" id="GO:0005509">
    <property type="term" value="F:calcium ion binding"/>
    <property type="evidence" value="ECO:0007669"/>
    <property type="project" value="InterPro"/>
</dbReference>
<comment type="similarity">
    <text evidence="5">Belongs to the apyrase family.</text>
</comment>
<evidence type="ECO:0000256" key="2">
    <source>
        <dbReference type="ARBA" id="ARBA00022723"/>
    </source>
</evidence>
<evidence type="ECO:0000256" key="3">
    <source>
        <dbReference type="ARBA" id="ARBA00022801"/>
    </source>
</evidence>
<dbReference type="GO" id="GO:0004382">
    <property type="term" value="F:GDP phosphatase activity"/>
    <property type="evidence" value="ECO:0007669"/>
    <property type="project" value="TreeGrafter"/>
</dbReference>
<evidence type="ECO:0000313" key="8">
    <source>
        <dbReference type="WBParaSite" id="jg25093"/>
    </source>
</evidence>
<dbReference type="GO" id="GO:0030166">
    <property type="term" value="P:proteoglycan biosynthetic process"/>
    <property type="evidence" value="ECO:0007669"/>
    <property type="project" value="TreeGrafter"/>
</dbReference>
<dbReference type="WBParaSite" id="jg25093">
    <property type="protein sequence ID" value="jg25093"/>
    <property type="gene ID" value="jg25093"/>
</dbReference>
<dbReference type="InterPro" id="IPR036258">
    <property type="entry name" value="Apyrase_sf"/>
</dbReference>
<evidence type="ECO:0000313" key="7">
    <source>
        <dbReference type="Proteomes" id="UP000887574"/>
    </source>
</evidence>
<accession>A0A915DZG3</accession>
<dbReference type="PANTHER" id="PTHR13023:SF3">
    <property type="entry name" value="SOLUBLE CALCIUM-ACTIVATED NUCLEOTIDASE 1"/>
    <property type="match status" value="1"/>
</dbReference>
<keyword evidence="7" id="KW-1185">Reference proteome</keyword>
<feature type="binding site" evidence="6">
    <location>
        <position position="380"/>
    </location>
    <ligand>
        <name>Ca(2+)</name>
        <dbReference type="ChEBI" id="CHEBI:29108"/>
    </ligand>
</feature>
<feature type="binding site" evidence="6">
    <location>
        <position position="140"/>
    </location>
    <ligand>
        <name>Ca(2+)</name>
        <dbReference type="ChEBI" id="CHEBI:29108"/>
    </ligand>
</feature>
<keyword evidence="4 6" id="KW-0106">Calcium</keyword>
<organism evidence="7 8">
    <name type="scientific">Ditylenchus dipsaci</name>
    <dbReference type="NCBI Taxonomy" id="166011"/>
    <lineage>
        <taxon>Eukaryota</taxon>
        <taxon>Metazoa</taxon>
        <taxon>Ecdysozoa</taxon>
        <taxon>Nematoda</taxon>
        <taxon>Chromadorea</taxon>
        <taxon>Rhabditida</taxon>
        <taxon>Tylenchina</taxon>
        <taxon>Tylenchomorpha</taxon>
        <taxon>Sphaerularioidea</taxon>
        <taxon>Anguinidae</taxon>
        <taxon>Anguininae</taxon>
        <taxon>Ditylenchus</taxon>
    </lineage>
</organism>
<comment type="cofactor">
    <cofactor evidence="1 6">
        <name>Ca(2+)</name>
        <dbReference type="ChEBI" id="CHEBI:29108"/>
    </cofactor>
</comment>
<reference evidence="8" key="1">
    <citation type="submission" date="2022-11" db="UniProtKB">
        <authorList>
            <consortium name="WormBaseParasite"/>
        </authorList>
    </citation>
    <scope>IDENTIFICATION</scope>
</reference>
<evidence type="ECO:0000256" key="1">
    <source>
        <dbReference type="ARBA" id="ARBA00001913"/>
    </source>
</evidence>
<sequence>MSTCIHPKSLYISSGVHCATGMPRQDAADMHVHMKMCGENEANKKKHSIRDRALEAKKDHYIARDSNRRVSVIRPPKRLFNIRVDKDGYKEVSFMTIADLDGRLMNEKANSWNSPSARGVIKYKYDKATSKAEFQIKMADPIVYEGKMVCDRTGTLYWMHGRKPVPWVVYADGNGTSEKPFKTEWMLIKDGKLMTGGYGREWAEDDGSIDPMSGYNALYIKVINKHGEVKHVNWKRKFHILRSKIGISADPNTGYLVHESAQWSKIHKKYFFLPRKISHEAFKESVDERSCGKMMFTANSSFTMITKTDINTDNRPVAEQDFTRGFSAFQFMPETNDEVIVALKTVEIKNQPMETYITIFNINGKVHLPEMKLDGDFKYEGIEFIDWQHGYWNQNMKKD</sequence>
<name>A0A915DZG3_9BILA</name>
<evidence type="ECO:0000256" key="4">
    <source>
        <dbReference type="ARBA" id="ARBA00022837"/>
    </source>
</evidence>
<dbReference type="Proteomes" id="UP000887574">
    <property type="component" value="Unplaced"/>
</dbReference>
<dbReference type="AlphaFoldDB" id="A0A915DZG3"/>
<dbReference type="Pfam" id="PF06079">
    <property type="entry name" value="Apyrase"/>
    <property type="match status" value="1"/>
</dbReference>